<comment type="caution">
    <text evidence="3">The sequence shown here is derived from an EMBL/GenBank/DDBJ whole genome shotgun (WGS) entry which is preliminary data.</text>
</comment>
<sequence length="265" mass="30128">MPIITLEVLSGTANYDVIPKTEIEDPEDPAPNEETVGLHFLTEGESEDAVKLEPDTNDQSHEKAKETKPKQELLEYVMRTDGSVLCKLCGEILKNRTHWYRHKYKFHVMPLNPTPLFQCEYCLVYFKSRKGYVGHLSSRHSELLSDSSPVLSNSQLVEALKEKGDIKTEVKLEIDPEMSIPKTTLTNLNSTNVKTTTRSSGDIKKPCRLNRVENPIDPVEQEEQRIREEKLVADIISRVKKECEARGSGSATRKGYTRRTTVMHT</sequence>
<reference evidence="3" key="1">
    <citation type="submission" date="2020-11" db="EMBL/GenBank/DDBJ databases">
        <authorList>
            <person name="Whiteford S."/>
        </authorList>
    </citation>
    <scope>NUCLEOTIDE SEQUENCE</scope>
</reference>
<gene>
    <name evidence="3" type="ORF">PLXY2_LOCUS4046</name>
</gene>
<evidence type="ECO:0000313" key="3">
    <source>
        <dbReference type="EMBL" id="CAG9107586.1"/>
    </source>
</evidence>
<evidence type="ECO:0000313" key="4">
    <source>
        <dbReference type="Proteomes" id="UP000653454"/>
    </source>
</evidence>
<accession>A0A8S4DZT3</accession>
<evidence type="ECO:0000256" key="1">
    <source>
        <dbReference type="SAM" id="MobiDB-lite"/>
    </source>
</evidence>
<dbReference type="PROSITE" id="PS00028">
    <property type="entry name" value="ZINC_FINGER_C2H2_1"/>
    <property type="match status" value="2"/>
</dbReference>
<feature type="domain" description="C2H2-type" evidence="2">
    <location>
        <begin position="86"/>
        <end position="107"/>
    </location>
</feature>
<keyword evidence="4" id="KW-1185">Reference proteome</keyword>
<organism evidence="3 4">
    <name type="scientific">Plutella xylostella</name>
    <name type="common">Diamondback moth</name>
    <name type="synonym">Plutella maculipennis</name>
    <dbReference type="NCBI Taxonomy" id="51655"/>
    <lineage>
        <taxon>Eukaryota</taxon>
        <taxon>Metazoa</taxon>
        <taxon>Ecdysozoa</taxon>
        <taxon>Arthropoda</taxon>
        <taxon>Hexapoda</taxon>
        <taxon>Insecta</taxon>
        <taxon>Pterygota</taxon>
        <taxon>Neoptera</taxon>
        <taxon>Endopterygota</taxon>
        <taxon>Lepidoptera</taxon>
        <taxon>Glossata</taxon>
        <taxon>Ditrysia</taxon>
        <taxon>Yponomeutoidea</taxon>
        <taxon>Plutellidae</taxon>
        <taxon>Plutella</taxon>
    </lineage>
</organism>
<dbReference type="SMART" id="SM00355">
    <property type="entry name" value="ZnF_C2H2"/>
    <property type="match status" value="2"/>
</dbReference>
<protein>
    <submittedName>
        <fullName evidence="3">(diamondback moth) hypothetical protein</fullName>
    </submittedName>
</protein>
<dbReference type="Gene3D" id="3.30.160.60">
    <property type="entry name" value="Classic Zinc Finger"/>
    <property type="match status" value="1"/>
</dbReference>
<dbReference type="InterPro" id="IPR013087">
    <property type="entry name" value="Znf_C2H2_type"/>
</dbReference>
<evidence type="ECO:0000259" key="2">
    <source>
        <dbReference type="PROSITE" id="PS00028"/>
    </source>
</evidence>
<feature type="compositionally biased region" description="Basic and acidic residues" evidence="1">
    <location>
        <begin position="48"/>
        <end position="68"/>
    </location>
</feature>
<feature type="domain" description="C2H2-type" evidence="2">
    <location>
        <begin position="119"/>
        <end position="140"/>
    </location>
</feature>
<name>A0A8S4DZT3_PLUXY</name>
<dbReference type="Proteomes" id="UP000653454">
    <property type="component" value="Unassembled WGS sequence"/>
</dbReference>
<dbReference type="EMBL" id="CAJHNJ030000010">
    <property type="protein sequence ID" value="CAG9107586.1"/>
    <property type="molecule type" value="Genomic_DNA"/>
</dbReference>
<feature type="region of interest" description="Disordered" evidence="1">
    <location>
        <begin position="44"/>
        <end position="68"/>
    </location>
</feature>
<proteinExistence type="predicted"/>
<dbReference type="AlphaFoldDB" id="A0A8S4DZT3"/>